<protein>
    <submittedName>
        <fullName evidence="3">Cell wall protein DAN4-like</fullName>
    </submittedName>
</protein>
<feature type="compositionally biased region" description="Low complexity" evidence="1">
    <location>
        <begin position="152"/>
        <end position="187"/>
    </location>
</feature>
<keyword evidence="2" id="KW-0732">Signal</keyword>
<feature type="chain" id="PRO_5046026543" evidence="2">
    <location>
        <begin position="26"/>
        <end position="250"/>
    </location>
</feature>
<organism evidence="3 4">
    <name type="scientific">Huso huso</name>
    <name type="common">Beluga</name>
    <name type="synonym">Acipenser huso</name>
    <dbReference type="NCBI Taxonomy" id="61971"/>
    <lineage>
        <taxon>Eukaryota</taxon>
        <taxon>Metazoa</taxon>
        <taxon>Chordata</taxon>
        <taxon>Craniata</taxon>
        <taxon>Vertebrata</taxon>
        <taxon>Euteleostomi</taxon>
        <taxon>Actinopterygii</taxon>
        <taxon>Chondrostei</taxon>
        <taxon>Acipenseriformes</taxon>
        <taxon>Acipenseridae</taxon>
        <taxon>Huso</taxon>
    </lineage>
</organism>
<evidence type="ECO:0000313" key="4">
    <source>
        <dbReference type="Proteomes" id="UP001369086"/>
    </source>
</evidence>
<feature type="signal peptide" evidence="2">
    <location>
        <begin position="1"/>
        <end position="25"/>
    </location>
</feature>
<dbReference type="EMBL" id="JAHFZB010000011">
    <property type="protein sequence ID" value="KAK6484146.1"/>
    <property type="molecule type" value="Genomic_DNA"/>
</dbReference>
<reference evidence="3 4" key="1">
    <citation type="submission" date="2021-05" db="EMBL/GenBank/DDBJ databases">
        <authorList>
            <person name="Zahm M."/>
            <person name="Klopp C."/>
            <person name="Cabau C."/>
            <person name="Kuhl H."/>
            <person name="Suciu R."/>
            <person name="Ciorpac M."/>
            <person name="Holostenco D."/>
            <person name="Gessner J."/>
            <person name="Wuertz S."/>
            <person name="Hohne C."/>
            <person name="Stock M."/>
            <person name="Gislard M."/>
            <person name="Lluch J."/>
            <person name="Milhes M."/>
            <person name="Lampietro C."/>
            <person name="Lopez Roques C."/>
            <person name="Donnadieu C."/>
            <person name="Du K."/>
            <person name="Schartl M."/>
            <person name="Guiguen Y."/>
        </authorList>
    </citation>
    <scope>NUCLEOTIDE SEQUENCE [LARGE SCALE GENOMIC DNA]</scope>
    <source>
        <strain evidence="3">Hh-F2</strain>
        <tissue evidence="3">Blood</tissue>
    </source>
</reference>
<sequence length="250" mass="25757">MTSLFGLKLLALCAGLLGSSILCLASKTETSIPPFTVKPTLPTFTPAKASTGHSKPALSPTLAITTATPPSNYSDVPASPGTPSSSITTHAPTLAAHSNPSNTGSQDTALTSTLPPSTSSNSAQNLSPPSIQGKDQEHASVLQLIITRENDTATSLPTNTTKPTSTSSESSNTTSTEDNTNKTTTPALTVTATAASIITTTGTSDTKIGFNGTKYNDTAVQLSVTIPNNARNYTNLTVTCDNCKIRQRSQ</sequence>
<feature type="compositionally biased region" description="Low complexity" evidence="1">
    <location>
        <begin position="108"/>
        <end position="123"/>
    </location>
</feature>
<feature type="region of interest" description="Disordered" evidence="1">
    <location>
        <begin position="148"/>
        <end position="187"/>
    </location>
</feature>
<accession>A0ABR0ZH69</accession>
<feature type="compositionally biased region" description="Polar residues" evidence="1">
    <location>
        <begin position="62"/>
        <end position="74"/>
    </location>
</feature>
<dbReference type="Proteomes" id="UP001369086">
    <property type="component" value="Unassembled WGS sequence"/>
</dbReference>
<evidence type="ECO:0000256" key="2">
    <source>
        <dbReference type="SAM" id="SignalP"/>
    </source>
</evidence>
<name>A0ABR0ZH69_HUSHU</name>
<evidence type="ECO:0000313" key="3">
    <source>
        <dbReference type="EMBL" id="KAK6484146.1"/>
    </source>
</evidence>
<feature type="region of interest" description="Disordered" evidence="1">
    <location>
        <begin position="46"/>
        <end position="135"/>
    </location>
</feature>
<keyword evidence="4" id="KW-1185">Reference proteome</keyword>
<evidence type="ECO:0000256" key="1">
    <source>
        <dbReference type="SAM" id="MobiDB-lite"/>
    </source>
</evidence>
<proteinExistence type="predicted"/>
<feature type="compositionally biased region" description="Polar residues" evidence="1">
    <location>
        <begin position="81"/>
        <end position="107"/>
    </location>
</feature>
<gene>
    <name evidence="3" type="ORF">HHUSO_G13856</name>
</gene>
<comment type="caution">
    <text evidence="3">The sequence shown here is derived from an EMBL/GenBank/DDBJ whole genome shotgun (WGS) entry which is preliminary data.</text>
</comment>